<keyword evidence="3 11" id="KW-0812">Transmembrane</keyword>
<sequence>MLVTVFVLLSNCKHAILHDIKEWKACQFASCCLCKDVPGSRNLIADCSGKDLLHIPMFPSNIQELSLRNNNISTILDGIFVGNSLMTTLDLSFNKISQVRQNSFKGLTNLLSLNLSNNDLKYENWSFEYSAFHFLENLKHLNLKRNVNTSFVPDLWKLRSLESLSIDYIADKIAILDEKFSYFKNLKTIDLSGLTGNCKLTILTEKTFLYLPQITHLNLSKCKIQYLFKGTFKLLRNILELDVSLNTCLRFEALENITTDLQHSAIEILKFNYIHGILEKTTVLKTSHIWNLKNTSIVRLEAAGNRIQTIESGAITYLPKTFKSVDIGKNMFSAGKYLLDLIYMTIASLEMSDNTSPYDIISSYVEKCPITEDTIILNSENNWLYKELPILELFKNRSGLVLPTDVNGEIFQNLHNVVYINLSKNKITNIPNLLFQKQHNLERIDLSDNMIEDINFKLSHMKKLTSLNLRNNRITTLSQYAMNELDSIAKINKNLTIDLAENNLACNCDSQSFVKWIIYTSTILHHREEYECKTSQNTISLLQNPREVFKTIQKECMSYEGLIIGVTTGILMFIFILCGGIVYRYRWKLRYLYYMVKVKWHDPEPRSDDKDERLYMYDAFVSYANEDDTFVHHKLLNNLEKKWWNSVVLA</sequence>
<feature type="transmembrane region" description="Helical" evidence="11">
    <location>
        <begin position="562"/>
        <end position="585"/>
    </location>
</feature>
<evidence type="ECO:0000313" key="13">
    <source>
        <dbReference type="Proteomes" id="UP000683360"/>
    </source>
</evidence>
<dbReference type="AlphaFoldDB" id="A0A8S3R650"/>
<dbReference type="PANTHER" id="PTHR24365:SF530">
    <property type="entry name" value="MSTPROX-RELATED"/>
    <property type="match status" value="1"/>
</dbReference>
<keyword evidence="2" id="KW-0433">Leucine-rich repeat</keyword>
<evidence type="ECO:0000256" key="11">
    <source>
        <dbReference type="SAM" id="Phobius"/>
    </source>
</evidence>
<evidence type="ECO:0000256" key="9">
    <source>
        <dbReference type="ARBA" id="ARBA00023170"/>
    </source>
</evidence>
<evidence type="ECO:0000313" key="12">
    <source>
        <dbReference type="EMBL" id="CAG2204142.1"/>
    </source>
</evidence>
<dbReference type="PANTHER" id="PTHR24365">
    <property type="entry name" value="TOLL-LIKE RECEPTOR"/>
    <property type="match status" value="1"/>
</dbReference>
<keyword evidence="7" id="KW-0520">NAD</keyword>
<keyword evidence="5" id="KW-0677">Repeat</keyword>
<evidence type="ECO:0000256" key="3">
    <source>
        <dbReference type="ARBA" id="ARBA00022692"/>
    </source>
</evidence>
<evidence type="ECO:0000256" key="6">
    <source>
        <dbReference type="ARBA" id="ARBA00022989"/>
    </source>
</evidence>
<evidence type="ECO:0000256" key="8">
    <source>
        <dbReference type="ARBA" id="ARBA00023136"/>
    </source>
</evidence>
<name>A0A8S3R650_MYTED</name>
<dbReference type="GO" id="GO:0038023">
    <property type="term" value="F:signaling receptor activity"/>
    <property type="evidence" value="ECO:0007669"/>
    <property type="project" value="TreeGrafter"/>
</dbReference>
<dbReference type="SUPFAM" id="SSF52058">
    <property type="entry name" value="L domain-like"/>
    <property type="match status" value="1"/>
</dbReference>
<keyword evidence="9" id="KW-0675">Receptor</keyword>
<dbReference type="Pfam" id="PF12799">
    <property type="entry name" value="LRR_4"/>
    <property type="match status" value="1"/>
</dbReference>
<dbReference type="InterPro" id="IPR003591">
    <property type="entry name" value="Leu-rich_rpt_typical-subtyp"/>
</dbReference>
<dbReference type="SMART" id="SM00365">
    <property type="entry name" value="LRR_SD22"/>
    <property type="match status" value="5"/>
</dbReference>
<proteinExistence type="predicted"/>
<evidence type="ECO:0000256" key="1">
    <source>
        <dbReference type="ARBA" id="ARBA00004167"/>
    </source>
</evidence>
<comment type="caution">
    <text evidence="12">The sequence shown here is derived from an EMBL/GenBank/DDBJ whole genome shotgun (WGS) entry which is preliminary data.</text>
</comment>
<dbReference type="InterPro" id="IPR025875">
    <property type="entry name" value="Leu-rich_rpt_4"/>
</dbReference>
<evidence type="ECO:0000256" key="4">
    <source>
        <dbReference type="ARBA" id="ARBA00022729"/>
    </source>
</evidence>
<dbReference type="SMART" id="SM00369">
    <property type="entry name" value="LRR_TYP"/>
    <property type="match status" value="7"/>
</dbReference>
<dbReference type="InterPro" id="IPR001611">
    <property type="entry name" value="Leu-rich_rpt"/>
</dbReference>
<dbReference type="EMBL" id="CAJPWZ010000939">
    <property type="protein sequence ID" value="CAG2204142.1"/>
    <property type="molecule type" value="Genomic_DNA"/>
</dbReference>
<dbReference type="InterPro" id="IPR035897">
    <property type="entry name" value="Toll_tir_struct_dom_sf"/>
</dbReference>
<dbReference type="OrthoDB" id="8861968at2759"/>
<evidence type="ECO:0000256" key="2">
    <source>
        <dbReference type="ARBA" id="ARBA00022614"/>
    </source>
</evidence>
<evidence type="ECO:0000256" key="10">
    <source>
        <dbReference type="ARBA" id="ARBA00023180"/>
    </source>
</evidence>
<keyword evidence="4" id="KW-0732">Signal</keyword>
<organism evidence="12 13">
    <name type="scientific">Mytilus edulis</name>
    <name type="common">Blue mussel</name>
    <dbReference type="NCBI Taxonomy" id="6550"/>
    <lineage>
        <taxon>Eukaryota</taxon>
        <taxon>Metazoa</taxon>
        <taxon>Spiralia</taxon>
        <taxon>Lophotrochozoa</taxon>
        <taxon>Mollusca</taxon>
        <taxon>Bivalvia</taxon>
        <taxon>Autobranchia</taxon>
        <taxon>Pteriomorphia</taxon>
        <taxon>Mytilida</taxon>
        <taxon>Mytiloidea</taxon>
        <taxon>Mytilidae</taxon>
        <taxon>Mytilinae</taxon>
        <taxon>Mytilus</taxon>
    </lineage>
</organism>
<dbReference type="Proteomes" id="UP000683360">
    <property type="component" value="Unassembled WGS sequence"/>
</dbReference>
<reference evidence="12" key="1">
    <citation type="submission" date="2021-03" db="EMBL/GenBank/DDBJ databases">
        <authorList>
            <person name="Bekaert M."/>
        </authorList>
    </citation>
    <scope>NUCLEOTIDE SEQUENCE</scope>
</reference>
<gene>
    <name evidence="12" type="ORF">MEDL_18642</name>
</gene>
<evidence type="ECO:0000256" key="5">
    <source>
        <dbReference type="ARBA" id="ARBA00022737"/>
    </source>
</evidence>
<keyword evidence="6 11" id="KW-1133">Transmembrane helix</keyword>
<dbReference type="Pfam" id="PF13855">
    <property type="entry name" value="LRR_8"/>
    <property type="match status" value="1"/>
</dbReference>
<evidence type="ECO:0000256" key="7">
    <source>
        <dbReference type="ARBA" id="ARBA00023027"/>
    </source>
</evidence>
<accession>A0A8S3R650</accession>
<keyword evidence="8 11" id="KW-0472">Membrane</keyword>
<protein>
    <submittedName>
        <fullName evidence="12">TLR13</fullName>
    </submittedName>
</protein>
<dbReference type="Gene3D" id="3.80.10.10">
    <property type="entry name" value="Ribonuclease Inhibitor"/>
    <property type="match status" value="3"/>
</dbReference>
<dbReference type="Gene3D" id="3.40.50.10140">
    <property type="entry name" value="Toll/interleukin-1 receptor homology (TIR) domain"/>
    <property type="match status" value="1"/>
</dbReference>
<dbReference type="GO" id="GO:0005886">
    <property type="term" value="C:plasma membrane"/>
    <property type="evidence" value="ECO:0007669"/>
    <property type="project" value="TreeGrafter"/>
</dbReference>
<keyword evidence="10" id="KW-0325">Glycoprotein</keyword>
<dbReference type="SUPFAM" id="SSF52200">
    <property type="entry name" value="Toll/Interleukin receptor TIR domain"/>
    <property type="match status" value="1"/>
</dbReference>
<dbReference type="PROSITE" id="PS51450">
    <property type="entry name" value="LRR"/>
    <property type="match status" value="3"/>
</dbReference>
<dbReference type="GO" id="GO:0007165">
    <property type="term" value="P:signal transduction"/>
    <property type="evidence" value="ECO:0007669"/>
    <property type="project" value="TreeGrafter"/>
</dbReference>
<dbReference type="InterPro" id="IPR032675">
    <property type="entry name" value="LRR_dom_sf"/>
</dbReference>
<keyword evidence="13" id="KW-1185">Reference proteome</keyword>
<comment type="subcellular location">
    <subcellularLocation>
        <location evidence="1">Membrane</location>
        <topology evidence="1">Single-pass membrane protein</topology>
    </subcellularLocation>
</comment>